<reference evidence="4" key="1">
    <citation type="journal article" date="2013" name="Genetics">
        <title>The draft genome and transcriptome of Panagrellus redivivus are shaped by the harsh demands of a free-living lifestyle.</title>
        <authorList>
            <person name="Srinivasan J."/>
            <person name="Dillman A.R."/>
            <person name="Macchietto M.G."/>
            <person name="Heikkinen L."/>
            <person name="Lakso M."/>
            <person name="Fracchia K.M."/>
            <person name="Antoshechkin I."/>
            <person name="Mortazavi A."/>
            <person name="Wong G."/>
            <person name="Sternberg P.W."/>
        </authorList>
    </citation>
    <scope>NUCLEOTIDE SEQUENCE [LARGE SCALE GENOMIC DNA]</scope>
    <source>
        <strain evidence="4">MT8872</strain>
    </source>
</reference>
<accession>A0A7E4VYD1</accession>
<proteinExistence type="predicted"/>
<dbReference type="Proteomes" id="UP000492821">
    <property type="component" value="Unassembled WGS sequence"/>
</dbReference>
<dbReference type="InterPro" id="IPR039496">
    <property type="entry name" value="CCDC92/74_N"/>
</dbReference>
<keyword evidence="1 2" id="KW-0175">Coiled coil</keyword>
<keyword evidence="4" id="KW-1185">Reference proteome</keyword>
<dbReference type="InterPro" id="IPR040370">
    <property type="entry name" value="CCDC74A/CCDC74B/CCDC92"/>
</dbReference>
<reference evidence="5" key="2">
    <citation type="submission" date="2020-10" db="UniProtKB">
        <authorList>
            <consortium name="WormBaseParasite"/>
        </authorList>
    </citation>
    <scope>IDENTIFICATION</scope>
</reference>
<organism evidence="4 5">
    <name type="scientific">Panagrellus redivivus</name>
    <name type="common">Microworm</name>
    <dbReference type="NCBI Taxonomy" id="6233"/>
    <lineage>
        <taxon>Eukaryota</taxon>
        <taxon>Metazoa</taxon>
        <taxon>Ecdysozoa</taxon>
        <taxon>Nematoda</taxon>
        <taxon>Chromadorea</taxon>
        <taxon>Rhabditida</taxon>
        <taxon>Tylenchina</taxon>
        <taxon>Panagrolaimomorpha</taxon>
        <taxon>Panagrolaimoidea</taxon>
        <taxon>Panagrolaimidae</taxon>
        <taxon>Panagrellus</taxon>
    </lineage>
</organism>
<evidence type="ECO:0000313" key="5">
    <source>
        <dbReference type="WBParaSite" id="Pan_g4910.t1"/>
    </source>
</evidence>
<name>A0A7E4VYD1_PANRE</name>
<dbReference type="WBParaSite" id="Pan_g4910.t1">
    <property type="protein sequence ID" value="Pan_g4910.t1"/>
    <property type="gene ID" value="Pan_g4910"/>
</dbReference>
<sequence>MMMVDVCPQVEPSSERHVQEAVAERDRIWRLHEKAQISFIQGQNAQMLSHLHSEIDRLMNINRELTRKLNVGTKLDEEILESKLERAGAKISHLSDELDKQKRINSALENTLEKTEERIRQLSAELHDRTQTVTQLSTQLRSIKLKEAMAQAQQRRRASCTSPKSPHSPAEIQEYSPFRLFGFNRNTAVIPNSSPIPSTSSLRTVSMRQPMWQDPVHKENNIEKARTLSNSFITARPRHLATLRRAGSTSGDSL</sequence>
<feature type="coiled-coil region" evidence="2">
    <location>
        <begin position="48"/>
        <end position="132"/>
    </location>
</feature>
<evidence type="ECO:0000256" key="2">
    <source>
        <dbReference type="SAM" id="Coils"/>
    </source>
</evidence>
<feature type="domain" description="CCDC92/74 N-terminal" evidence="3">
    <location>
        <begin position="36"/>
        <end position="73"/>
    </location>
</feature>
<evidence type="ECO:0000256" key="1">
    <source>
        <dbReference type="ARBA" id="ARBA00023054"/>
    </source>
</evidence>
<dbReference type="PANTHER" id="PTHR14882">
    <property type="entry name" value="COILED-COIL DOMAIN-CONTAINING 74A"/>
    <property type="match status" value="1"/>
</dbReference>
<dbReference type="AlphaFoldDB" id="A0A7E4VYD1"/>
<evidence type="ECO:0000259" key="3">
    <source>
        <dbReference type="Pfam" id="PF14916"/>
    </source>
</evidence>
<dbReference type="PANTHER" id="PTHR14882:SF1">
    <property type="entry name" value="CCDC92 DOMAIN-CONTAINING PROTEIN"/>
    <property type="match status" value="1"/>
</dbReference>
<protein>
    <submittedName>
        <fullName evidence="5">CCDC92 domain-containing protein</fullName>
    </submittedName>
</protein>
<dbReference type="Pfam" id="PF14916">
    <property type="entry name" value="CCDC92"/>
    <property type="match status" value="1"/>
</dbReference>
<evidence type="ECO:0000313" key="4">
    <source>
        <dbReference type="Proteomes" id="UP000492821"/>
    </source>
</evidence>